<organism evidence="2 3">
    <name type="scientific">Mugilogobius chulae</name>
    <name type="common">yellowstripe goby</name>
    <dbReference type="NCBI Taxonomy" id="88201"/>
    <lineage>
        <taxon>Eukaryota</taxon>
        <taxon>Metazoa</taxon>
        <taxon>Chordata</taxon>
        <taxon>Craniata</taxon>
        <taxon>Vertebrata</taxon>
        <taxon>Euteleostomi</taxon>
        <taxon>Actinopterygii</taxon>
        <taxon>Neopterygii</taxon>
        <taxon>Teleostei</taxon>
        <taxon>Neoteleostei</taxon>
        <taxon>Acanthomorphata</taxon>
        <taxon>Gobiaria</taxon>
        <taxon>Gobiiformes</taxon>
        <taxon>Gobioidei</taxon>
        <taxon>Gobiidae</taxon>
        <taxon>Gobionellinae</taxon>
        <taxon>Mugilogobius</taxon>
    </lineage>
</organism>
<evidence type="ECO:0000313" key="2">
    <source>
        <dbReference type="EMBL" id="KAK7913401.1"/>
    </source>
</evidence>
<evidence type="ECO:0000256" key="1">
    <source>
        <dbReference type="SAM" id="MobiDB-lite"/>
    </source>
</evidence>
<dbReference type="EMBL" id="JBBPFD010000009">
    <property type="protein sequence ID" value="KAK7913401.1"/>
    <property type="molecule type" value="Genomic_DNA"/>
</dbReference>
<feature type="region of interest" description="Disordered" evidence="1">
    <location>
        <begin position="28"/>
        <end position="107"/>
    </location>
</feature>
<dbReference type="AlphaFoldDB" id="A0AAW0P0H2"/>
<proteinExistence type="predicted"/>
<keyword evidence="3" id="KW-1185">Reference proteome</keyword>
<evidence type="ECO:0000313" key="3">
    <source>
        <dbReference type="Proteomes" id="UP001460270"/>
    </source>
</evidence>
<feature type="compositionally biased region" description="Basic and acidic residues" evidence="1">
    <location>
        <begin position="149"/>
        <end position="166"/>
    </location>
</feature>
<protein>
    <submittedName>
        <fullName evidence="2">Uncharacterized protein</fullName>
    </submittedName>
</protein>
<gene>
    <name evidence="2" type="ORF">WMY93_013612</name>
</gene>
<accession>A0AAW0P0H2</accession>
<feature type="compositionally biased region" description="Basic and acidic residues" evidence="1">
    <location>
        <begin position="62"/>
        <end position="73"/>
    </location>
</feature>
<feature type="region of interest" description="Disordered" evidence="1">
    <location>
        <begin position="120"/>
        <end position="166"/>
    </location>
</feature>
<sequence length="416" mass="46289">MLLILVKIQPKGDLSKEETARVSREVIRNSLKESEQTSESSKNPGAAQVLPRLRSLPLPQKVPKETKQEKNLGTDKPIFGYNFKVEEPEQTDKSANNQELPEVSDETNDTYQVLSVHSQALPAEGATDQEPSLPLREDPEAIEEQSTEAGDRAGDPNEKKTETELDKSLVLENTKVEKLLVPQDTEVKILQVPEDAEVETQSVSEVTKVETQLVAEDTEVVTQPASEGTEVDSLQVLEDTNKYPLIFKNNGIEQDTYQQPEVEMSADGVGQDTYQQPEVKMSADGVGQDTYEQPEVEMSADGVGQDTYQHLEDTGAGLVELQFGPTVSCALSRALVRKILQKNKIYSLEECHEIANRLDHNMKNQLIIGRDSGISQRKLAIIGKGAARRLEKQYGSFIDVLKRHVHLTMPILRQMC</sequence>
<comment type="caution">
    <text evidence="2">The sequence shown here is derived from an EMBL/GenBank/DDBJ whole genome shotgun (WGS) entry which is preliminary data.</text>
</comment>
<reference evidence="3" key="1">
    <citation type="submission" date="2024-04" db="EMBL/GenBank/DDBJ databases">
        <title>Salinicola lusitanus LLJ914,a marine bacterium isolated from the Okinawa Trough.</title>
        <authorList>
            <person name="Li J."/>
        </authorList>
    </citation>
    <scope>NUCLEOTIDE SEQUENCE [LARGE SCALE GENOMIC DNA]</scope>
</reference>
<name>A0AAW0P0H2_9GOBI</name>
<dbReference type="Proteomes" id="UP001460270">
    <property type="component" value="Unassembled WGS sequence"/>
</dbReference>